<reference evidence="1 2" key="1">
    <citation type="submission" date="2019-07" db="EMBL/GenBank/DDBJ databases">
        <title>Novel species of Flavobacterium.</title>
        <authorList>
            <person name="Liu Q."/>
            <person name="Xin Y.-H."/>
        </authorList>
    </citation>
    <scope>NUCLEOTIDE SEQUENCE [LARGE SCALE GENOMIC DNA]</scope>
    <source>
        <strain evidence="1 2">LB1R34</strain>
    </source>
</reference>
<dbReference type="OrthoDB" id="463626at2"/>
<dbReference type="Proteomes" id="UP000316371">
    <property type="component" value="Unassembled WGS sequence"/>
</dbReference>
<dbReference type="EMBL" id="VJZT01000008">
    <property type="protein sequence ID" value="TRX39403.1"/>
    <property type="molecule type" value="Genomic_DNA"/>
</dbReference>
<dbReference type="Gene3D" id="2.40.70.10">
    <property type="entry name" value="Acid Proteases"/>
    <property type="match status" value="1"/>
</dbReference>
<protein>
    <recommendedName>
        <fullName evidence="3">Aspartyl protease</fullName>
    </recommendedName>
</protein>
<dbReference type="AlphaFoldDB" id="A0A553E3D5"/>
<comment type="caution">
    <text evidence="1">The sequence shown here is derived from an EMBL/GenBank/DDBJ whole genome shotgun (WGS) entry which is preliminary data.</text>
</comment>
<dbReference type="RefSeq" id="WP_144256393.1">
    <property type="nucleotide sequence ID" value="NZ_VJZT01000008.1"/>
</dbReference>
<name>A0A553E3D5_9FLAO</name>
<gene>
    <name evidence="1" type="ORF">FNW21_08905</name>
</gene>
<dbReference type="InterPro" id="IPR021109">
    <property type="entry name" value="Peptidase_aspartic_dom_sf"/>
</dbReference>
<keyword evidence="2" id="KW-1185">Reference proteome</keyword>
<evidence type="ECO:0000313" key="1">
    <source>
        <dbReference type="EMBL" id="TRX39403.1"/>
    </source>
</evidence>
<evidence type="ECO:0008006" key="3">
    <source>
        <dbReference type="Google" id="ProtNLM"/>
    </source>
</evidence>
<proteinExistence type="predicted"/>
<sequence>MIYKFKRELESGLILVNIEIDKKYELKMILDTGATNTTIDSNALYLLGHDLKDSIGRNRNC</sequence>
<accession>A0A553E3D5</accession>
<evidence type="ECO:0000313" key="2">
    <source>
        <dbReference type="Proteomes" id="UP000316371"/>
    </source>
</evidence>
<organism evidence="1 2">
    <name type="scientific">Flavobacterium restrictum</name>
    <dbReference type="NCBI Taxonomy" id="2594428"/>
    <lineage>
        <taxon>Bacteria</taxon>
        <taxon>Pseudomonadati</taxon>
        <taxon>Bacteroidota</taxon>
        <taxon>Flavobacteriia</taxon>
        <taxon>Flavobacteriales</taxon>
        <taxon>Flavobacteriaceae</taxon>
        <taxon>Flavobacterium</taxon>
    </lineage>
</organism>